<dbReference type="EMBL" id="FNCJ01000003">
    <property type="protein sequence ID" value="SDG47080.1"/>
    <property type="molecule type" value="Genomic_DNA"/>
</dbReference>
<name>A0A1G7UK22_9BURK</name>
<proteinExistence type="predicted"/>
<evidence type="ECO:0000313" key="2">
    <source>
        <dbReference type="Proteomes" id="UP000199706"/>
    </source>
</evidence>
<dbReference type="RefSeq" id="WP_090683714.1">
    <property type="nucleotide sequence ID" value="NZ_CADERL010000005.1"/>
</dbReference>
<dbReference type="Proteomes" id="UP000199706">
    <property type="component" value="Unassembled WGS sequence"/>
</dbReference>
<organism evidence="1 2">
    <name type="scientific">Paraburkholderia phenazinium</name>
    <dbReference type="NCBI Taxonomy" id="60549"/>
    <lineage>
        <taxon>Bacteria</taxon>
        <taxon>Pseudomonadati</taxon>
        <taxon>Pseudomonadota</taxon>
        <taxon>Betaproteobacteria</taxon>
        <taxon>Burkholderiales</taxon>
        <taxon>Burkholderiaceae</taxon>
        <taxon>Paraburkholderia</taxon>
    </lineage>
</organism>
<accession>A0A1G7UK22</accession>
<reference evidence="1 2" key="1">
    <citation type="submission" date="2016-10" db="EMBL/GenBank/DDBJ databases">
        <authorList>
            <person name="de Groot N.N."/>
        </authorList>
    </citation>
    <scope>NUCLEOTIDE SEQUENCE [LARGE SCALE GENOMIC DNA]</scope>
    <source>
        <strain evidence="1 2">LMG 2247</strain>
    </source>
</reference>
<evidence type="ECO:0000313" key="1">
    <source>
        <dbReference type="EMBL" id="SDG47080.1"/>
    </source>
</evidence>
<protein>
    <submittedName>
        <fullName evidence="1">Uncharacterized protein</fullName>
    </submittedName>
</protein>
<gene>
    <name evidence="1" type="ORF">SAMN05216466_103466</name>
</gene>
<dbReference type="AlphaFoldDB" id="A0A1G7UK22"/>
<dbReference type="OrthoDB" id="9838476at2"/>
<sequence length="115" mass="13054">MTTVLELFQPADGATRAATDRLVKDALSSDESTREVEKRFAARFLRLLRAPSSLSDELLMSTTEGMKRGEFDHLVEERAAQVKRVAREKGAVGFRQNDDVQEFDHNRWASRANKD</sequence>